<keyword evidence="5" id="KW-1185">Reference proteome</keyword>
<sequence length="426" mass="44732">MADEDVTFSVKSSGDAKYNITIPGSTTVADLKNKLSGSDYADLPTDRIRLIYSGRVLKDADTLASYKIKDGHTVHLVKGAASNARQHPANQGGANTTSASAGSPPSAAANVPTNFAAGTGHNPLAGLTGARYAGLHGLPGADTFGPDGGMGSFGDPEQMAQMLENPMFASQMNEAMNNPEFMRMLQESPMLRDNPVARQALESPEFRRMIFNPEMIRMQAQIQRSMNRGGANAFPAPGVTDTTPQNQQNPTSGTDTTGTQGTPSITPPPLNPFAQLGAGSGTGQNPFAALFGNGSNPFGAPGANPFGSAANPFSGVATNPSSNTEGQQGQGQAQANPFATMMQQMMQAQGGQQAGTDPMAQMMNLMAGMQGQQPAQSSDNRPPEEIYQDQLRQLNDMGFYDFDRNIQALRRSGGSVQGAVDHLLNS</sequence>
<feature type="domain" description="Ubiquitin-like" evidence="3">
    <location>
        <begin position="6"/>
        <end position="77"/>
    </location>
</feature>
<dbReference type="Proteomes" id="UP000799437">
    <property type="component" value="Unassembled WGS sequence"/>
</dbReference>
<reference evidence="4" key="1">
    <citation type="journal article" date="2020" name="Stud. Mycol.">
        <title>101 Dothideomycetes genomes: a test case for predicting lifestyles and emergence of pathogens.</title>
        <authorList>
            <person name="Haridas S."/>
            <person name="Albert R."/>
            <person name="Binder M."/>
            <person name="Bloem J."/>
            <person name="Labutti K."/>
            <person name="Salamov A."/>
            <person name="Andreopoulos B."/>
            <person name="Baker S."/>
            <person name="Barry K."/>
            <person name="Bills G."/>
            <person name="Bluhm B."/>
            <person name="Cannon C."/>
            <person name="Castanera R."/>
            <person name="Culley D."/>
            <person name="Daum C."/>
            <person name="Ezra D."/>
            <person name="Gonzalez J."/>
            <person name="Henrissat B."/>
            <person name="Kuo A."/>
            <person name="Liang C."/>
            <person name="Lipzen A."/>
            <person name="Lutzoni F."/>
            <person name="Magnuson J."/>
            <person name="Mondo S."/>
            <person name="Nolan M."/>
            <person name="Ohm R."/>
            <person name="Pangilinan J."/>
            <person name="Park H.-J."/>
            <person name="Ramirez L."/>
            <person name="Alfaro M."/>
            <person name="Sun H."/>
            <person name="Tritt A."/>
            <person name="Yoshinaga Y."/>
            <person name="Zwiers L.-H."/>
            <person name="Turgeon B."/>
            <person name="Goodwin S."/>
            <person name="Spatafora J."/>
            <person name="Crous P."/>
            <person name="Grigoriev I."/>
        </authorList>
    </citation>
    <scope>NUCLEOTIDE SEQUENCE</scope>
    <source>
        <strain evidence="4">CBS 121739</strain>
    </source>
</reference>
<dbReference type="PANTHER" id="PTHR10677:SF3">
    <property type="entry name" value="FI07626P-RELATED"/>
    <property type="match status" value="1"/>
</dbReference>
<feature type="compositionally biased region" description="Polar residues" evidence="1">
    <location>
        <begin position="316"/>
        <end position="325"/>
    </location>
</feature>
<dbReference type="SMART" id="SM00727">
    <property type="entry name" value="STI1"/>
    <property type="match status" value="2"/>
</dbReference>
<dbReference type="InterPro" id="IPR006636">
    <property type="entry name" value="STI1_HS-bd"/>
</dbReference>
<evidence type="ECO:0000313" key="5">
    <source>
        <dbReference type="Proteomes" id="UP000799437"/>
    </source>
</evidence>
<evidence type="ECO:0000256" key="1">
    <source>
        <dbReference type="SAM" id="MobiDB-lite"/>
    </source>
</evidence>
<dbReference type="GO" id="GO:0031593">
    <property type="term" value="F:polyubiquitin modification-dependent protein binding"/>
    <property type="evidence" value="ECO:0007669"/>
    <property type="project" value="TreeGrafter"/>
</dbReference>
<dbReference type="Pfam" id="PF00240">
    <property type="entry name" value="ubiquitin"/>
    <property type="match status" value="1"/>
</dbReference>
<proteinExistence type="predicted"/>
<feature type="region of interest" description="Disordered" evidence="1">
    <location>
        <begin position="302"/>
        <end position="334"/>
    </location>
</feature>
<gene>
    <name evidence="4" type="ORF">EJ05DRAFT_537990</name>
</gene>
<dbReference type="PROSITE" id="PS50030">
    <property type="entry name" value="UBA"/>
    <property type="match status" value="1"/>
</dbReference>
<dbReference type="Gene3D" id="3.10.20.90">
    <property type="entry name" value="Phosphatidylinositol 3-kinase Catalytic Subunit, Chain A, domain 1"/>
    <property type="match status" value="1"/>
</dbReference>
<dbReference type="RefSeq" id="XP_033601116.1">
    <property type="nucleotide sequence ID" value="XM_033749422.1"/>
</dbReference>
<dbReference type="SMART" id="SM00165">
    <property type="entry name" value="UBA"/>
    <property type="match status" value="1"/>
</dbReference>
<feature type="compositionally biased region" description="Low complexity" evidence="1">
    <location>
        <begin position="93"/>
        <end position="110"/>
    </location>
</feature>
<feature type="region of interest" description="Disordered" evidence="1">
    <location>
        <begin position="84"/>
        <end position="115"/>
    </location>
</feature>
<dbReference type="CDD" id="cd16106">
    <property type="entry name" value="Ubl_Dsk2p_like"/>
    <property type="match status" value="1"/>
</dbReference>
<dbReference type="SMART" id="SM00213">
    <property type="entry name" value="UBQ"/>
    <property type="match status" value="1"/>
</dbReference>
<dbReference type="GeneID" id="54490476"/>
<name>A0A6A6W7Z5_9PEZI</name>
<dbReference type="CDD" id="cd14324">
    <property type="entry name" value="UBA_Dsk2p_like"/>
    <property type="match status" value="1"/>
</dbReference>
<dbReference type="PANTHER" id="PTHR10677">
    <property type="entry name" value="UBIQUILIN"/>
    <property type="match status" value="1"/>
</dbReference>
<dbReference type="InterPro" id="IPR000626">
    <property type="entry name" value="Ubiquitin-like_dom"/>
</dbReference>
<dbReference type="GO" id="GO:0006511">
    <property type="term" value="P:ubiquitin-dependent protein catabolic process"/>
    <property type="evidence" value="ECO:0007669"/>
    <property type="project" value="TreeGrafter"/>
</dbReference>
<dbReference type="SUPFAM" id="SSF54236">
    <property type="entry name" value="Ubiquitin-like"/>
    <property type="match status" value="1"/>
</dbReference>
<dbReference type="OrthoDB" id="267397at2759"/>
<feature type="region of interest" description="Disordered" evidence="1">
    <location>
        <begin position="228"/>
        <end position="289"/>
    </location>
</feature>
<organism evidence="4 5">
    <name type="scientific">Pseudovirgaria hyperparasitica</name>
    <dbReference type="NCBI Taxonomy" id="470096"/>
    <lineage>
        <taxon>Eukaryota</taxon>
        <taxon>Fungi</taxon>
        <taxon>Dikarya</taxon>
        <taxon>Ascomycota</taxon>
        <taxon>Pezizomycotina</taxon>
        <taxon>Dothideomycetes</taxon>
        <taxon>Dothideomycetes incertae sedis</taxon>
        <taxon>Acrospermales</taxon>
        <taxon>Acrospermaceae</taxon>
        <taxon>Pseudovirgaria</taxon>
    </lineage>
</organism>
<dbReference type="InterPro" id="IPR015496">
    <property type="entry name" value="Ubiquilin"/>
</dbReference>
<evidence type="ECO:0000259" key="3">
    <source>
        <dbReference type="PROSITE" id="PS50053"/>
    </source>
</evidence>
<dbReference type="EMBL" id="ML996571">
    <property type="protein sequence ID" value="KAF2758665.1"/>
    <property type="molecule type" value="Genomic_DNA"/>
</dbReference>
<evidence type="ECO:0000313" key="4">
    <source>
        <dbReference type="EMBL" id="KAF2758665.1"/>
    </source>
</evidence>
<evidence type="ECO:0000259" key="2">
    <source>
        <dbReference type="PROSITE" id="PS50030"/>
    </source>
</evidence>
<accession>A0A6A6W7Z5</accession>
<dbReference type="InterPro" id="IPR029071">
    <property type="entry name" value="Ubiquitin-like_domsf"/>
</dbReference>
<feature type="compositionally biased region" description="Low complexity" evidence="1">
    <location>
        <begin position="242"/>
        <end position="264"/>
    </location>
</feature>
<dbReference type="Gene3D" id="1.10.8.10">
    <property type="entry name" value="DNA helicase RuvA subunit, C-terminal domain"/>
    <property type="match status" value="1"/>
</dbReference>
<dbReference type="InterPro" id="IPR015940">
    <property type="entry name" value="UBA"/>
</dbReference>
<dbReference type="FunFam" id="1.10.8.10:FF:000024">
    <property type="entry name" value="Ubiquitin domain-containing protein DSK2"/>
    <property type="match status" value="1"/>
</dbReference>
<dbReference type="SUPFAM" id="SSF46934">
    <property type="entry name" value="UBA-like"/>
    <property type="match status" value="1"/>
</dbReference>
<feature type="domain" description="UBA" evidence="2">
    <location>
        <begin position="385"/>
        <end position="426"/>
    </location>
</feature>
<dbReference type="GO" id="GO:0005829">
    <property type="term" value="C:cytosol"/>
    <property type="evidence" value="ECO:0007669"/>
    <property type="project" value="TreeGrafter"/>
</dbReference>
<dbReference type="InterPro" id="IPR009060">
    <property type="entry name" value="UBA-like_sf"/>
</dbReference>
<protein>
    <recommendedName>
        <fullName evidence="6">Ubiquitin-domain-containing protein</fullName>
    </recommendedName>
</protein>
<evidence type="ECO:0008006" key="6">
    <source>
        <dbReference type="Google" id="ProtNLM"/>
    </source>
</evidence>
<dbReference type="Pfam" id="PF00627">
    <property type="entry name" value="UBA"/>
    <property type="match status" value="1"/>
</dbReference>
<dbReference type="AlphaFoldDB" id="A0A6A6W7Z5"/>
<dbReference type="PROSITE" id="PS50053">
    <property type="entry name" value="UBIQUITIN_2"/>
    <property type="match status" value="1"/>
</dbReference>